<dbReference type="InterPro" id="IPR007138">
    <property type="entry name" value="ABM_dom"/>
</dbReference>
<evidence type="ECO:0000313" key="2">
    <source>
        <dbReference type="EMBL" id="KRN98432.1"/>
    </source>
</evidence>
<dbReference type="AlphaFoldDB" id="A0A0R2LA90"/>
<name>A0A0R2LA90_9LACO</name>
<dbReference type="RefSeq" id="WP_057881342.1">
    <property type="nucleotide sequence ID" value="NZ_JQCF01000022.1"/>
</dbReference>
<feature type="domain" description="ABM" evidence="1">
    <location>
        <begin position="4"/>
        <end position="92"/>
    </location>
</feature>
<dbReference type="PATRIC" id="fig|993692.3.peg.1182"/>
<dbReference type="Gene3D" id="3.30.70.100">
    <property type="match status" value="1"/>
</dbReference>
<reference evidence="2 3" key="1">
    <citation type="journal article" date="2015" name="Genome Announc.">
        <title>Expanding the biotechnology potential of lactobacilli through comparative genomics of 213 strains and associated genera.</title>
        <authorList>
            <person name="Sun Z."/>
            <person name="Harris H.M."/>
            <person name="McCann A."/>
            <person name="Guo C."/>
            <person name="Argimon S."/>
            <person name="Zhang W."/>
            <person name="Yang X."/>
            <person name="Jeffery I.B."/>
            <person name="Cooney J.C."/>
            <person name="Kagawa T.F."/>
            <person name="Liu W."/>
            <person name="Song Y."/>
            <person name="Salvetti E."/>
            <person name="Wrobel A."/>
            <person name="Rasinkangas P."/>
            <person name="Parkhill J."/>
            <person name="Rea M.C."/>
            <person name="O'Sullivan O."/>
            <person name="Ritari J."/>
            <person name="Douillard F.P."/>
            <person name="Paul Ross R."/>
            <person name="Yang R."/>
            <person name="Briner A.E."/>
            <person name="Felis G.E."/>
            <person name="de Vos W.M."/>
            <person name="Barrangou R."/>
            <person name="Klaenhammer T.R."/>
            <person name="Caufield P.W."/>
            <person name="Cui Y."/>
            <person name="Zhang H."/>
            <person name="O'Toole P.W."/>
        </authorList>
    </citation>
    <scope>NUCLEOTIDE SEQUENCE [LARGE SCALE GENOMIC DNA]</scope>
    <source>
        <strain evidence="2 3">DSM 24716</strain>
    </source>
</reference>
<sequence>MENIQVIVRLKTTPSQLEDAKELLISLIKPIHANPNNLEFRVMQDTNDLTQFTLLESWSSFEAIKEHSKLDFMVQFAKVKDTIFETSSAEIVNEF</sequence>
<keyword evidence="3" id="KW-1185">Reference proteome</keyword>
<comment type="caution">
    <text evidence="2">The sequence shown here is derived from an EMBL/GenBank/DDBJ whole genome shotgun (WGS) entry which is preliminary data.</text>
</comment>
<dbReference type="STRING" id="993692.IV57_GL001165"/>
<dbReference type="PROSITE" id="PS51725">
    <property type="entry name" value="ABM"/>
    <property type="match status" value="1"/>
</dbReference>
<protein>
    <recommendedName>
        <fullName evidence="1">ABM domain-containing protein</fullName>
    </recommendedName>
</protein>
<dbReference type="InterPro" id="IPR011008">
    <property type="entry name" value="Dimeric_a/b-barrel"/>
</dbReference>
<gene>
    <name evidence="2" type="ORF">IV57_GL001165</name>
</gene>
<evidence type="ECO:0000313" key="3">
    <source>
        <dbReference type="Proteomes" id="UP000051006"/>
    </source>
</evidence>
<dbReference type="Proteomes" id="UP000051006">
    <property type="component" value="Unassembled WGS sequence"/>
</dbReference>
<organism evidence="2 3">
    <name type="scientific">Companilactobacillus kimchiensis</name>
    <dbReference type="NCBI Taxonomy" id="993692"/>
    <lineage>
        <taxon>Bacteria</taxon>
        <taxon>Bacillati</taxon>
        <taxon>Bacillota</taxon>
        <taxon>Bacilli</taxon>
        <taxon>Lactobacillales</taxon>
        <taxon>Lactobacillaceae</taxon>
        <taxon>Companilactobacillus</taxon>
    </lineage>
</organism>
<proteinExistence type="predicted"/>
<dbReference type="Pfam" id="PF03992">
    <property type="entry name" value="ABM"/>
    <property type="match status" value="1"/>
</dbReference>
<evidence type="ECO:0000259" key="1">
    <source>
        <dbReference type="PROSITE" id="PS51725"/>
    </source>
</evidence>
<accession>A0A0R2LA90</accession>
<dbReference type="EMBL" id="JQCF01000022">
    <property type="protein sequence ID" value="KRN98432.1"/>
    <property type="molecule type" value="Genomic_DNA"/>
</dbReference>
<dbReference type="SUPFAM" id="SSF54909">
    <property type="entry name" value="Dimeric alpha+beta barrel"/>
    <property type="match status" value="1"/>
</dbReference>